<name>A0ACB9EHN4_ARCLA</name>
<sequence>MKHGLQSILFSPPLWFSPGHAIHSPFLLLSPISFFLYNTPIPFHPLLTINPTPFPFLFTLPFSFFIHDDDQNRQRAC</sequence>
<keyword evidence="2" id="KW-1185">Reference proteome</keyword>
<proteinExistence type="predicted"/>
<comment type="caution">
    <text evidence="1">The sequence shown here is derived from an EMBL/GenBank/DDBJ whole genome shotgun (WGS) entry which is preliminary data.</text>
</comment>
<protein>
    <submittedName>
        <fullName evidence="1">Uncharacterized protein</fullName>
    </submittedName>
</protein>
<dbReference type="EMBL" id="CM042048">
    <property type="protein sequence ID" value="KAI3758103.1"/>
    <property type="molecule type" value="Genomic_DNA"/>
</dbReference>
<reference evidence="2" key="1">
    <citation type="journal article" date="2022" name="Mol. Ecol. Resour.">
        <title>The genomes of chicory, endive, great burdock and yacon provide insights into Asteraceae palaeo-polyploidization history and plant inulin production.</title>
        <authorList>
            <person name="Fan W."/>
            <person name="Wang S."/>
            <person name="Wang H."/>
            <person name="Wang A."/>
            <person name="Jiang F."/>
            <person name="Liu H."/>
            <person name="Zhao H."/>
            <person name="Xu D."/>
            <person name="Zhang Y."/>
        </authorList>
    </citation>
    <scope>NUCLEOTIDE SEQUENCE [LARGE SCALE GENOMIC DNA]</scope>
    <source>
        <strain evidence="2">cv. Niubang</strain>
    </source>
</reference>
<reference evidence="1 2" key="2">
    <citation type="journal article" date="2022" name="Mol. Ecol. Resour.">
        <title>The genomes of chicory, endive, great burdock and yacon provide insights into Asteraceae paleo-polyploidization history and plant inulin production.</title>
        <authorList>
            <person name="Fan W."/>
            <person name="Wang S."/>
            <person name="Wang H."/>
            <person name="Wang A."/>
            <person name="Jiang F."/>
            <person name="Liu H."/>
            <person name="Zhao H."/>
            <person name="Xu D."/>
            <person name="Zhang Y."/>
        </authorList>
    </citation>
    <scope>NUCLEOTIDE SEQUENCE [LARGE SCALE GENOMIC DNA]</scope>
    <source>
        <strain evidence="2">cv. Niubang</strain>
    </source>
</reference>
<accession>A0ACB9EHN4</accession>
<gene>
    <name evidence="1" type="ORF">L6452_05651</name>
</gene>
<dbReference type="Proteomes" id="UP001055879">
    <property type="component" value="Linkage Group LG02"/>
</dbReference>
<evidence type="ECO:0000313" key="1">
    <source>
        <dbReference type="EMBL" id="KAI3758103.1"/>
    </source>
</evidence>
<evidence type="ECO:0000313" key="2">
    <source>
        <dbReference type="Proteomes" id="UP001055879"/>
    </source>
</evidence>
<organism evidence="1 2">
    <name type="scientific">Arctium lappa</name>
    <name type="common">Greater burdock</name>
    <name type="synonym">Lappa major</name>
    <dbReference type="NCBI Taxonomy" id="4217"/>
    <lineage>
        <taxon>Eukaryota</taxon>
        <taxon>Viridiplantae</taxon>
        <taxon>Streptophyta</taxon>
        <taxon>Embryophyta</taxon>
        <taxon>Tracheophyta</taxon>
        <taxon>Spermatophyta</taxon>
        <taxon>Magnoliopsida</taxon>
        <taxon>eudicotyledons</taxon>
        <taxon>Gunneridae</taxon>
        <taxon>Pentapetalae</taxon>
        <taxon>asterids</taxon>
        <taxon>campanulids</taxon>
        <taxon>Asterales</taxon>
        <taxon>Asteraceae</taxon>
        <taxon>Carduoideae</taxon>
        <taxon>Cardueae</taxon>
        <taxon>Arctiinae</taxon>
        <taxon>Arctium</taxon>
    </lineage>
</organism>